<protein>
    <submittedName>
        <fullName evidence="1">Uncharacterized protein</fullName>
    </submittedName>
</protein>
<reference evidence="1" key="1">
    <citation type="submission" date="2014-03" db="EMBL/GenBank/DDBJ databases">
        <authorList>
            <person name="Genoscope - CEA"/>
        </authorList>
    </citation>
    <scope>NUCLEOTIDE SEQUENCE [LARGE SCALE GENOMIC DNA]</scope>
    <source>
        <strain evidence="1">CF27</strain>
    </source>
</reference>
<gene>
    <name evidence="1" type="ORF">AFERRI_30243</name>
</gene>
<accession>A0A060ULS6</accession>
<reference evidence="1" key="2">
    <citation type="submission" date="2014-07" db="EMBL/GenBank/DDBJ databases">
        <title>Initial genome analysis of the psychrotolerant acidophile Acidithiobacillus ferrivorans CF27: insights into iron and sulfur oxidation pathways and into biofilm formation.</title>
        <authorList>
            <person name="Talla E."/>
            <person name="Hedrich S."/>
            <person name="Mangenot S."/>
            <person name="Ji B."/>
            <person name="Johnson D.B."/>
            <person name="Barbe V."/>
            <person name="Bonnefoy V."/>
        </authorList>
    </citation>
    <scope>NUCLEOTIDE SEQUENCE [LARGE SCALE GENOMIC DNA]</scope>
    <source>
        <strain evidence="1">CF27</strain>
    </source>
</reference>
<name>A0A060ULS6_9PROT</name>
<comment type="caution">
    <text evidence="1">The sequence shown here is derived from an EMBL/GenBank/DDBJ whole genome shotgun (WGS) entry which is preliminary data.</text>
</comment>
<sequence>MVRHNDVSHLQQSALIHKIYLALI</sequence>
<dbReference type="EMBL" id="CCCS020000023">
    <property type="protein sequence ID" value="CDQ09597.1"/>
    <property type="molecule type" value="Genomic_DNA"/>
</dbReference>
<dbReference type="AlphaFoldDB" id="A0A060ULS6"/>
<evidence type="ECO:0000313" key="1">
    <source>
        <dbReference type="EMBL" id="CDQ09597.1"/>
    </source>
</evidence>
<proteinExistence type="predicted"/>
<organism evidence="1">
    <name type="scientific">Acidithiobacillus ferrivorans</name>
    <dbReference type="NCBI Taxonomy" id="160808"/>
    <lineage>
        <taxon>Bacteria</taxon>
        <taxon>Pseudomonadati</taxon>
        <taxon>Pseudomonadota</taxon>
        <taxon>Acidithiobacillia</taxon>
        <taxon>Acidithiobacillales</taxon>
        <taxon>Acidithiobacillaceae</taxon>
        <taxon>Acidithiobacillus</taxon>
    </lineage>
</organism>